<evidence type="ECO:0000313" key="8">
    <source>
        <dbReference type="EMBL" id="MBB5918856.1"/>
    </source>
</evidence>
<evidence type="ECO:0000256" key="3">
    <source>
        <dbReference type="ARBA" id="ARBA00012257"/>
    </source>
</evidence>
<dbReference type="InterPro" id="IPR036778">
    <property type="entry name" value="OHCU_decarboxylase_sf"/>
</dbReference>
<name>A0A7W9UMP9_9NOCA</name>
<evidence type="ECO:0000256" key="6">
    <source>
        <dbReference type="ARBA" id="ARBA00023239"/>
    </source>
</evidence>
<keyword evidence="5" id="KW-0210">Decarboxylase</keyword>
<evidence type="ECO:0000256" key="2">
    <source>
        <dbReference type="ARBA" id="ARBA00004754"/>
    </source>
</evidence>
<dbReference type="EMBL" id="JACHIT010000002">
    <property type="protein sequence ID" value="MBB5918856.1"/>
    <property type="molecule type" value="Genomic_DNA"/>
</dbReference>
<dbReference type="EC" id="4.1.1.97" evidence="3"/>
<dbReference type="SUPFAM" id="SSF158694">
    <property type="entry name" value="UraD-Like"/>
    <property type="match status" value="1"/>
</dbReference>
<dbReference type="GO" id="GO:0006144">
    <property type="term" value="P:purine nucleobase metabolic process"/>
    <property type="evidence" value="ECO:0007669"/>
    <property type="project" value="UniProtKB-KW"/>
</dbReference>
<dbReference type="NCBIfam" id="TIGR03180">
    <property type="entry name" value="UraD_2"/>
    <property type="match status" value="1"/>
</dbReference>
<gene>
    <name evidence="8" type="ORF">BJY24_007768</name>
</gene>
<dbReference type="InterPro" id="IPR018020">
    <property type="entry name" value="OHCU_decarboxylase"/>
</dbReference>
<accession>A0A7W9UMP9</accession>
<comment type="catalytic activity">
    <reaction evidence="1">
        <text>5-hydroxy-2-oxo-4-ureido-2,5-dihydro-1H-imidazole-5-carboxylate + H(+) = (S)-allantoin + CO2</text>
        <dbReference type="Rhea" id="RHEA:26301"/>
        <dbReference type="ChEBI" id="CHEBI:15378"/>
        <dbReference type="ChEBI" id="CHEBI:15678"/>
        <dbReference type="ChEBI" id="CHEBI:16526"/>
        <dbReference type="ChEBI" id="CHEBI:58639"/>
        <dbReference type="EC" id="4.1.1.97"/>
    </reaction>
</comment>
<evidence type="ECO:0000256" key="5">
    <source>
        <dbReference type="ARBA" id="ARBA00022793"/>
    </source>
</evidence>
<dbReference type="AlphaFoldDB" id="A0A7W9UMP9"/>
<dbReference type="RefSeq" id="WP_157185680.1">
    <property type="nucleotide sequence ID" value="NZ_JACHIT010000002.1"/>
</dbReference>
<dbReference type="Pfam" id="PF09349">
    <property type="entry name" value="OHCU_decarbox"/>
    <property type="match status" value="1"/>
</dbReference>
<dbReference type="GO" id="GO:0051997">
    <property type="term" value="F:2-oxo-4-hydroxy-4-carboxy-5-ureidoimidazoline decarboxylase activity"/>
    <property type="evidence" value="ECO:0007669"/>
    <property type="project" value="UniProtKB-EC"/>
</dbReference>
<reference evidence="8 9" key="1">
    <citation type="submission" date="2020-08" db="EMBL/GenBank/DDBJ databases">
        <title>Sequencing the genomes of 1000 actinobacteria strains.</title>
        <authorList>
            <person name="Klenk H.-P."/>
        </authorList>
    </citation>
    <scope>NUCLEOTIDE SEQUENCE [LARGE SCALE GENOMIC DNA]</scope>
    <source>
        <strain evidence="8 9">DSM 43582</strain>
    </source>
</reference>
<dbReference type="PANTHER" id="PTHR43466:SF1">
    <property type="entry name" value="2-OXO-4-HYDROXY-4-CARBOXY-5-UREIDOIMIDAZOLINE DECARBOXYLASE-RELATED"/>
    <property type="match status" value="1"/>
</dbReference>
<keyword evidence="4" id="KW-0659">Purine metabolism</keyword>
<protein>
    <recommendedName>
        <fullName evidence="3">2-oxo-4-hydroxy-4-carboxy-5-ureidoimidazoline decarboxylase</fullName>
        <ecNumber evidence="3">4.1.1.97</ecNumber>
    </recommendedName>
</protein>
<keyword evidence="9" id="KW-1185">Reference proteome</keyword>
<dbReference type="InterPro" id="IPR017595">
    <property type="entry name" value="OHCU_decarboxylase-2"/>
</dbReference>
<dbReference type="GO" id="GO:0019628">
    <property type="term" value="P:urate catabolic process"/>
    <property type="evidence" value="ECO:0007669"/>
    <property type="project" value="TreeGrafter"/>
</dbReference>
<sequence length="165" mass="17917">MTDSLPISRINELPAAAWAEALKSVVGVAEWVDRIESARPYPDRAALLELAEREASALTEAQVRRALADHPRIGALTAPGSRAAAEQSGVDAADADLTERLRIGNRAYEDRFGHIYLVCAAGRGGRELLADLTARLDNDPAAEILVTRRELAAIARKRLERMVIP</sequence>
<evidence type="ECO:0000259" key="7">
    <source>
        <dbReference type="Pfam" id="PF09349"/>
    </source>
</evidence>
<dbReference type="NCBIfam" id="NF010372">
    <property type="entry name" value="PRK13798.1"/>
    <property type="match status" value="1"/>
</dbReference>
<feature type="domain" description="Oxo-4-hydroxy-4-carboxy-5-ureidoimidazoline decarboxylase" evidence="7">
    <location>
        <begin position="11"/>
        <end position="160"/>
    </location>
</feature>
<dbReference type="Proteomes" id="UP000540412">
    <property type="component" value="Unassembled WGS sequence"/>
</dbReference>
<evidence type="ECO:0000256" key="1">
    <source>
        <dbReference type="ARBA" id="ARBA00001163"/>
    </source>
</evidence>
<keyword evidence="6 8" id="KW-0456">Lyase</keyword>
<comment type="pathway">
    <text evidence="2">Purine metabolism; urate degradation; (S)-allantoin from urate: step 3/3.</text>
</comment>
<organism evidence="8 9">
    <name type="scientific">Nocardia transvalensis</name>
    <dbReference type="NCBI Taxonomy" id="37333"/>
    <lineage>
        <taxon>Bacteria</taxon>
        <taxon>Bacillati</taxon>
        <taxon>Actinomycetota</taxon>
        <taxon>Actinomycetes</taxon>
        <taxon>Mycobacteriales</taxon>
        <taxon>Nocardiaceae</taxon>
        <taxon>Nocardia</taxon>
    </lineage>
</organism>
<comment type="caution">
    <text evidence="8">The sequence shown here is derived from an EMBL/GenBank/DDBJ whole genome shotgun (WGS) entry which is preliminary data.</text>
</comment>
<evidence type="ECO:0000256" key="4">
    <source>
        <dbReference type="ARBA" id="ARBA00022631"/>
    </source>
</evidence>
<dbReference type="PANTHER" id="PTHR43466">
    <property type="entry name" value="2-OXO-4-HYDROXY-4-CARBOXY-5-UREIDOIMIDAZOLINE DECARBOXYLASE-RELATED"/>
    <property type="match status" value="1"/>
</dbReference>
<evidence type="ECO:0000313" key="9">
    <source>
        <dbReference type="Proteomes" id="UP000540412"/>
    </source>
</evidence>
<proteinExistence type="predicted"/>
<dbReference type="Gene3D" id="1.10.3330.10">
    <property type="entry name" value="Oxo-4-hydroxy-4-carboxy-5-ureidoimidazoline decarboxylase"/>
    <property type="match status" value="1"/>
</dbReference>